<dbReference type="InterPro" id="IPR001296">
    <property type="entry name" value="Glyco_trans_1"/>
</dbReference>
<gene>
    <name evidence="3" type="ORF">QYE77_01925</name>
</gene>
<dbReference type="Pfam" id="PF00534">
    <property type="entry name" value="Glycos_transf_1"/>
    <property type="match status" value="1"/>
</dbReference>
<reference evidence="3 4" key="1">
    <citation type="submission" date="2023-07" db="EMBL/GenBank/DDBJ databases">
        <title>Novel species of Thermanaerothrix with wide hydrolytic capabilities.</title>
        <authorList>
            <person name="Zayulina K.S."/>
            <person name="Podosokorskaya O.A."/>
            <person name="Elcheninov A.G."/>
        </authorList>
    </citation>
    <scope>NUCLEOTIDE SEQUENCE [LARGE SCALE GENOMIC DNA]</scope>
    <source>
        <strain evidence="3 4">4228-RoL</strain>
    </source>
</reference>
<protein>
    <submittedName>
        <fullName evidence="3">Glycosyltransferase family 4 protein</fullName>
        <ecNumber evidence="3">2.4.-.-</ecNumber>
    </submittedName>
</protein>
<comment type="caution">
    <text evidence="3">The sequence shown here is derived from an EMBL/GenBank/DDBJ whole genome shotgun (WGS) entry which is preliminary data.</text>
</comment>
<proteinExistence type="predicted"/>
<keyword evidence="4" id="KW-1185">Reference proteome</keyword>
<dbReference type="RefSeq" id="WP_315623657.1">
    <property type="nucleotide sequence ID" value="NZ_JAUHMF010000001.1"/>
</dbReference>
<sequence>MMKNLGFVSTRFAGTDGVSLESEKWAIVLERLGYSCFYFAGESNRPNDVSYIVPEASFHHPEIIKINSIAFGHRIRPPGLTKEISRIKGHLKNHLKNFIKQFQVDILLVENALAIPMNIPLGLALCELIAESGIPTIAHHHDFFWERTRFMVNCVWDYLNQAFPPNLPFIRHVVINSSAAHQLAHRTGIASVLIGNVMDFENPPVLDNDYTKFLRRDLGIHDDEFFFLQPTRVVQRKGIEHAIELIHRLGLKARLIISHASGDEGHDYEQHIRWLAQTLNVSVNFVSDIIRDQRGQTPDGRRIYSLWDVYPQADLVTYPSTFEGFGNAFLEAVYFRRPILINNYSIYAYDIKPKGFRTIEFDGFITDRTINQVKHLLTHPEAMSEMTEHNYRLGLKYYSFKVLEHRLRDLLLSWNP</sequence>
<dbReference type="Proteomes" id="UP001254165">
    <property type="component" value="Unassembled WGS sequence"/>
</dbReference>
<dbReference type="EMBL" id="JAUHMF010000001">
    <property type="protein sequence ID" value="MDT8897007.1"/>
    <property type="molecule type" value="Genomic_DNA"/>
</dbReference>
<dbReference type="PANTHER" id="PTHR46401:SF2">
    <property type="entry name" value="GLYCOSYLTRANSFERASE WBBK-RELATED"/>
    <property type="match status" value="1"/>
</dbReference>
<dbReference type="PANTHER" id="PTHR46401">
    <property type="entry name" value="GLYCOSYLTRANSFERASE WBBK-RELATED"/>
    <property type="match status" value="1"/>
</dbReference>
<feature type="domain" description="Glycosyl transferase family 1" evidence="2">
    <location>
        <begin position="213"/>
        <end position="379"/>
    </location>
</feature>
<evidence type="ECO:0000313" key="4">
    <source>
        <dbReference type="Proteomes" id="UP001254165"/>
    </source>
</evidence>
<dbReference type="SUPFAM" id="SSF53756">
    <property type="entry name" value="UDP-Glycosyltransferase/glycogen phosphorylase"/>
    <property type="match status" value="1"/>
</dbReference>
<keyword evidence="3" id="KW-0328">Glycosyltransferase</keyword>
<dbReference type="Gene3D" id="3.40.50.2000">
    <property type="entry name" value="Glycogen Phosphorylase B"/>
    <property type="match status" value="1"/>
</dbReference>
<organism evidence="3 4">
    <name type="scientific">Thermanaerothrix solaris</name>
    <dbReference type="NCBI Taxonomy" id="3058434"/>
    <lineage>
        <taxon>Bacteria</taxon>
        <taxon>Bacillati</taxon>
        <taxon>Chloroflexota</taxon>
        <taxon>Anaerolineae</taxon>
        <taxon>Anaerolineales</taxon>
        <taxon>Anaerolineaceae</taxon>
        <taxon>Thermanaerothrix</taxon>
    </lineage>
</organism>
<dbReference type="GO" id="GO:0016757">
    <property type="term" value="F:glycosyltransferase activity"/>
    <property type="evidence" value="ECO:0007669"/>
    <property type="project" value="UniProtKB-KW"/>
</dbReference>
<dbReference type="CDD" id="cd03801">
    <property type="entry name" value="GT4_PimA-like"/>
    <property type="match status" value="1"/>
</dbReference>
<dbReference type="EC" id="2.4.-.-" evidence="3"/>
<evidence type="ECO:0000256" key="1">
    <source>
        <dbReference type="ARBA" id="ARBA00022679"/>
    </source>
</evidence>
<evidence type="ECO:0000313" key="3">
    <source>
        <dbReference type="EMBL" id="MDT8897007.1"/>
    </source>
</evidence>
<evidence type="ECO:0000259" key="2">
    <source>
        <dbReference type="Pfam" id="PF00534"/>
    </source>
</evidence>
<keyword evidence="1 3" id="KW-0808">Transferase</keyword>
<accession>A0ABU3NJI7</accession>
<name>A0ABU3NJI7_9CHLR</name>